<keyword evidence="2" id="KW-1185">Reference proteome</keyword>
<dbReference type="EMBL" id="LJAM02000385">
    <property type="protein sequence ID" value="RAP70310.1"/>
    <property type="molecule type" value="Genomic_DNA"/>
</dbReference>
<protein>
    <recommendedName>
        <fullName evidence="3">IS256 family transposase</fullName>
    </recommendedName>
</protein>
<feature type="non-terminal residue" evidence="1">
    <location>
        <position position="47"/>
    </location>
</feature>
<name>A0A328TJP4_9GAMM</name>
<reference evidence="1" key="1">
    <citation type="submission" date="2018-04" db="EMBL/GenBank/DDBJ databases">
        <title>Genomes of the Obligate Erwinia dacicola and Facultative Enterobacter sp. OLF Endosymbionts of the Olive Fruit fly, Bactrocera oleae.</title>
        <authorList>
            <person name="Estes A.M."/>
            <person name="Hearn D.J."/>
            <person name="Agarwal S."/>
            <person name="Pierson E.A."/>
            <person name="Dunning-Hotopp J.C."/>
        </authorList>
    </citation>
    <scope>NUCLEOTIDE SEQUENCE [LARGE SCALE GENOMIC DNA]</scope>
    <source>
        <strain evidence="1">Oroville</strain>
    </source>
</reference>
<sequence length="47" mass="5088">MSSLTLQMLPEPVEPTVPLHDLLRTGAQRLIASAVEAELAVMLARFA</sequence>
<organism evidence="1 2">
    <name type="scientific">Candidatus Erwinia dacicola</name>
    <dbReference type="NCBI Taxonomy" id="252393"/>
    <lineage>
        <taxon>Bacteria</taxon>
        <taxon>Pseudomonadati</taxon>
        <taxon>Pseudomonadota</taxon>
        <taxon>Gammaproteobacteria</taxon>
        <taxon>Enterobacterales</taxon>
        <taxon>Erwiniaceae</taxon>
        <taxon>Erwinia</taxon>
    </lineage>
</organism>
<accession>A0A328TJP4</accession>
<evidence type="ECO:0000313" key="2">
    <source>
        <dbReference type="Proteomes" id="UP000244334"/>
    </source>
</evidence>
<comment type="caution">
    <text evidence="1">The sequence shown here is derived from an EMBL/GenBank/DDBJ whole genome shotgun (WGS) entry which is preliminary data.</text>
</comment>
<evidence type="ECO:0000313" key="1">
    <source>
        <dbReference type="EMBL" id="RAP70310.1"/>
    </source>
</evidence>
<evidence type="ECO:0008006" key="3">
    <source>
        <dbReference type="Google" id="ProtNLM"/>
    </source>
</evidence>
<gene>
    <name evidence="1" type="ORF">ACZ87_02886</name>
</gene>
<proteinExistence type="predicted"/>
<dbReference type="Proteomes" id="UP000244334">
    <property type="component" value="Unassembled WGS sequence"/>
</dbReference>
<dbReference type="AlphaFoldDB" id="A0A328TJP4"/>